<evidence type="ECO:0000313" key="3">
    <source>
        <dbReference type="EMBL" id="GAA2198571.1"/>
    </source>
</evidence>
<keyword evidence="1 2" id="KW-0732">Signal</keyword>
<dbReference type="InterPro" id="IPR013517">
    <property type="entry name" value="FG-GAP"/>
</dbReference>
<name>A0ABN3BNW0_9MICC</name>
<accession>A0ABN3BNW0</accession>
<dbReference type="InterPro" id="IPR028994">
    <property type="entry name" value="Integrin_alpha_N"/>
</dbReference>
<dbReference type="SUPFAM" id="SSF69318">
    <property type="entry name" value="Integrin alpha N-terminal domain"/>
    <property type="match status" value="1"/>
</dbReference>
<feature type="chain" id="PRO_5046530710" description="Repeat domain-containing protein" evidence="2">
    <location>
        <begin position="38"/>
        <end position="486"/>
    </location>
</feature>
<evidence type="ECO:0000256" key="2">
    <source>
        <dbReference type="SAM" id="SignalP"/>
    </source>
</evidence>
<sequence length="486" mass="50092">MVTADPRSGAPARLRRLAAVVLSAILAAVLLAPAAHAADTLEFPAYTPQINEERVPGLRLFLGNPTTWPAGTDLTYQWSSNGQPIPGATNPDYGLGLPEVGTNLTLAVSATAPGYQPAQFTSAPYGPAARTVLVPRVVMAGNAALGGSIRPEFGSPVPPSVIPDGGTPTYTYAWKRDGAPIPGAVQPQYTVTADDVAHLLSVDFTLSYDGGLSSKTVTTPAVRARAAAQTSGFDADGRADVFARTADGTLMLYPGNGAGGWLPARAVGWGWGGFDKLLAPGDFDGDGATDVLARDAAGRLFLYAGNGAGGWKGSRQVGAGWQGMKDIVGAGDFTGDGFNDVLARTAQNTIVVYPGDGRGGWLAPATVGWGWDGLDQLTAVDMDGDFKTDLVARDQQGSLRLFRGDGAGGFMNVSAQTIGTGWSFSRIGTVGDFTGDGDPDVFAVDAGGSLSMYLTNATAKGRSLAEGYWKGASKVGWGWGGFTAVF</sequence>
<evidence type="ECO:0000313" key="4">
    <source>
        <dbReference type="Proteomes" id="UP001500432"/>
    </source>
</evidence>
<keyword evidence="4" id="KW-1185">Reference proteome</keyword>
<gene>
    <name evidence="3" type="ORF">GCM10009849_11730</name>
</gene>
<protein>
    <recommendedName>
        <fullName evidence="5">Repeat domain-containing protein</fullName>
    </recommendedName>
</protein>
<reference evidence="3 4" key="1">
    <citation type="journal article" date="2019" name="Int. J. Syst. Evol. Microbiol.">
        <title>The Global Catalogue of Microorganisms (GCM) 10K type strain sequencing project: providing services to taxonomists for standard genome sequencing and annotation.</title>
        <authorList>
            <consortium name="The Broad Institute Genomics Platform"/>
            <consortium name="The Broad Institute Genome Sequencing Center for Infectious Disease"/>
            <person name="Wu L."/>
            <person name="Ma J."/>
        </authorList>
    </citation>
    <scope>NUCLEOTIDE SEQUENCE [LARGE SCALE GENOMIC DNA]</scope>
    <source>
        <strain evidence="3 4">JCM 16034</strain>
    </source>
</reference>
<dbReference type="Pfam" id="PF13517">
    <property type="entry name" value="FG-GAP_3"/>
    <property type="match status" value="2"/>
</dbReference>
<comment type="caution">
    <text evidence="3">The sequence shown here is derived from an EMBL/GenBank/DDBJ whole genome shotgun (WGS) entry which is preliminary data.</text>
</comment>
<organism evidence="3 4">
    <name type="scientific">Sinomonas flava</name>
    <dbReference type="NCBI Taxonomy" id="496857"/>
    <lineage>
        <taxon>Bacteria</taxon>
        <taxon>Bacillati</taxon>
        <taxon>Actinomycetota</taxon>
        <taxon>Actinomycetes</taxon>
        <taxon>Micrococcales</taxon>
        <taxon>Micrococcaceae</taxon>
        <taxon>Sinomonas</taxon>
    </lineage>
</organism>
<dbReference type="Proteomes" id="UP001500432">
    <property type="component" value="Unassembled WGS sequence"/>
</dbReference>
<proteinExistence type="predicted"/>
<dbReference type="PANTHER" id="PTHR44103:SF1">
    <property type="entry name" value="PROPROTEIN CONVERTASE P"/>
    <property type="match status" value="1"/>
</dbReference>
<dbReference type="RefSeq" id="WP_344298736.1">
    <property type="nucleotide sequence ID" value="NZ_BAAAQW010000003.1"/>
</dbReference>
<dbReference type="PANTHER" id="PTHR44103">
    <property type="entry name" value="PROPROTEIN CONVERTASE P"/>
    <property type="match status" value="1"/>
</dbReference>
<feature type="signal peptide" evidence="2">
    <location>
        <begin position="1"/>
        <end position="37"/>
    </location>
</feature>
<evidence type="ECO:0000256" key="1">
    <source>
        <dbReference type="ARBA" id="ARBA00022729"/>
    </source>
</evidence>
<dbReference type="EMBL" id="BAAAQW010000003">
    <property type="protein sequence ID" value="GAA2198571.1"/>
    <property type="molecule type" value="Genomic_DNA"/>
</dbReference>
<dbReference type="Gene3D" id="2.60.40.2700">
    <property type="match status" value="2"/>
</dbReference>
<evidence type="ECO:0008006" key="5">
    <source>
        <dbReference type="Google" id="ProtNLM"/>
    </source>
</evidence>